<accession>A0A392R4S3</accession>
<protein>
    <submittedName>
        <fullName evidence="1">Uncharacterized protein</fullName>
    </submittedName>
</protein>
<organism evidence="1 2">
    <name type="scientific">Trifolium medium</name>
    <dbReference type="NCBI Taxonomy" id="97028"/>
    <lineage>
        <taxon>Eukaryota</taxon>
        <taxon>Viridiplantae</taxon>
        <taxon>Streptophyta</taxon>
        <taxon>Embryophyta</taxon>
        <taxon>Tracheophyta</taxon>
        <taxon>Spermatophyta</taxon>
        <taxon>Magnoliopsida</taxon>
        <taxon>eudicotyledons</taxon>
        <taxon>Gunneridae</taxon>
        <taxon>Pentapetalae</taxon>
        <taxon>rosids</taxon>
        <taxon>fabids</taxon>
        <taxon>Fabales</taxon>
        <taxon>Fabaceae</taxon>
        <taxon>Papilionoideae</taxon>
        <taxon>50 kb inversion clade</taxon>
        <taxon>NPAAA clade</taxon>
        <taxon>Hologalegina</taxon>
        <taxon>IRL clade</taxon>
        <taxon>Trifolieae</taxon>
        <taxon>Trifolium</taxon>
    </lineage>
</organism>
<feature type="non-terminal residue" evidence="1">
    <location>
        <position position="1"/>
    </location>
</feature>
<dbReference type="EMBL" id="LXQA010184709">
    <property type="protein sequence ID" value="MCI31104.1"/>
    <property type="molecule type" value="Genomic_DNA"/>
</dbReference>
<keyword evidence="2" id="KW-1185">Reference proteome</keyword>
<comment type="caution">
    <text evidence="1">The sequence shown here is derived from an EMBL/GenBank/DDBJ whole genome shotgun (WGS) entry which is preliminary data.</text>
</comment>
<proteinExistence type="predicted"/>
<evidence type="ECO:0000313" key="1">
    <source>
        <dbReference type="EMBL" id="MCI31104.1"/>
    </source>
</evidence>
<evidence type="ECO:0000313" key="2">
    <source>
        <dbReference type="Proteomes" id="UP000265520"/>
    </source>
</evidence>
<dbReference type="Proteomes" id="UP000265520">
    <property type="component" value="Unassembled WGS sequence"/>
</dbReference>
<name>A0A392R4S3_9FABA</name>
<reference evidence="1 2" key="1">
    <citation type="journal article" date="2018" name="Front. Plant Sci.">
        <title>Red Clover (Trifolium pratense) and Zigzag Clover (T. medium) - A Picture of Genomic Similarities and Differences.</title>
        <authorList>
            <person name="Dluhosova J."/>
            <person name="Istvanek J."/>
            <person name="Nedelnik J."/>
            <person name="Repkova J."/>
        </authorList>
    </citation>
    <scope>NUCLEOTIDE SEQUENCE [LARGE SCALE GENOMIC DNA]</scope>
    <source>
        <strain evidence="2">cv. 10/8</strain>
        <tissue evidence="1">Leaf</tissue>
    </source>
</reference>
<sequence>DNARTEAAWSLLEN</sequence>